<sequence length="191" mass="21490">MGIEIGKFFRGNAKNSIYTATSIFGLVILISILFVIIPLLGEIKKNSNDLVVRKASLILLESQASEIGKFKNNYELYKPNFDKIDQLYVDPKNPVDFFKFLEAEASYYKIKSIVSLSANLTGKNIQFINFKISTQGNFVDILAFLEKIETGPYLIKAGNLIIKKMPQADISKKSNLEIVAADFSMEAYIKQ</sequence>
<comment type="caution">
    <text evidence="2">The sequence shown here is derived from an EMBL/GenBank/DDBJ whole genome shotgun (WGS) entry which is preliminary data.</text>
</comment>
<dbReference type="Gene3D" id="3.30.70.60">
    <property type="match status" value="1"/>
</dbReference>
<keyword evidence="1" id="KW-1133">Transmembrane helix</keyword>
<dbReference type="AlphaFoldDB" id="A0A1G2ILS2"/>
<gene>
    <name evidence="2" type="ORF">A3G45_01120</name>
</gene>
<dbReference type="InterPro" id="IPR014717">
    <property type="entry name" value="Transl_elong_EF1B/ribsomal_bS6"/>
</dbReference>
<evidence type="ECO:0000256" key="1">
    <source>
        <dbReference type="SAM" id="Phobius"/>
    </source>
</evidence>
<dbReference type="Proteomes" id="UP000178632">
    <property type="component" value="Unassembled WGS sequence"/>
</dbReference>
<organism evidence="2 3">
    <name type="scientific">Candidatus Staskawiczbacteria bacterium RIFCSPLOWO2_12_FULL_37_15</name>
    <dbReference type="NCBI Taxonomy" id="1802218"/>
    <lineage>
        <taxon>Bacteria</taxon>
        <taxon>Candidatus Staskawicziibacteriota</taxon>
    </lineage>
</organism>
<protein>
    <submittedName>
        <fullName evidence="2">Uncharacterized protein</fullName>
    </submittedName>
</protein>
<name>A0A1G2ILS2_9BACT</name>
<proteinExistence type="predicted"/>
<keyword evidence="1" id="KW-0812">Transmembrane</keyword>
<dbReference type="EMBL" id="MHPE01000046">
    <property type="protein sequence ID" value="OGZ75562.1"/>
    <property type="molecule type" value="Genomic_DNA"/>
</dbReference>
<accession>A0A1G2ILS2</accession>
<reference evidence="2 3" key="1">
    <citation type="journal article" date="2016" name="Nat. Commun.">
        <title>Thousands of microbial genomes shed light on interconnected biogeochemical processes in an aquifer system.</title>
        <authorList>
            <person name="Anantharaman K."/>
            <person name="Brown C.T."/>
            <person name="Hug L.A."/>
            <person name="Sharon I."/>
            <person name="Castelle C.J."/>
            <person name="Probst A.J."/>
            <person name="Thomas B.C."/>
            <person name="Singh A."/>
            <person name="Wilkins M.J."/>
            <person name="Karaoz U."/>
            <person name="Brodie E.L."/>
            <person name="Williams K.H."/>
            <person name="Hubbard S.S."/>
            <person name="Banfield J.F."/>
        </authorList>
    </citation>
    <scope>NUCLEOTIDE SEQUENCE [LARGE SCALE GENOMIC DNA]</scope>
</reference>
<keyword evidence="1" id="KW-0472">Membrane</keyword>
<evidence type="ECO:0000313" key="3">
    <source>
        <dbReference type="Proteomes" id="UP000178632"/>
    </source>
</evidence>
<evidence type="ECO:0000313" key="2">
    <source>
        <dbReference type="EMBL" id="OGZ75562.1"/>
    </source>
</evidence>
<feature type="transmembrane region" description="Helical" evidence="1">
    <location>
        <begin position="17"/>
        <end position="40"/>
    </location>
</feature>